<evidence type="ECO:0000313" key="5">
    <source>
        <dbReference type="Proteomes" id="UP000239203"/>
    </source>
</evidence>
<gene>
    <name evidence="4" type="ORF">CLV40_11382</name>
</gene>
<evidence type="ECO:0000313" key="4">
    <source>
        <dbReference type="EMBL" id="PPK65598.1"/>
    </source>
</evidence>
<reference evidence="4 5" key="1">
    <citation type="submission" date="2018-02" db="EMBL/GenBank/DDBJ databases">
        <title>Genomic Encyclopedia of Archaeal and Bacterial Type Strains, Phase II (KMG-II): from individual species to whole genera.</title>
        <authorList>
            <person name="Goeker M."/>
        </authorList>
    </citation>
    <scope>NUCLEOTIDE SEQUENCE [LARGE SCALE GENOMIC DNA]</scope>
    <source>
        <strain evidence="4 5">YU 961-1</strain>
    </source>
</reference>
<dbReference type="Gene3D" id="2.20.25.110">
    <property type="entry name" value="S-adenosyl-L-methionine-dependent methyltransferases"/>
    <property type="match status" value="1"/>
</dbReference>
<dbReference type="Gene3D" id="3.40.50.150">
    <property type="entry name" value="Vaccinia Virus protein VP39"/>
    <property type="match status" value="1"/>
</dbReference>
<evidence type="ECO:0000259" key="3">
    <source>
        <dbReference type="Pfam" id="PF13649"/>
    </source>
</evidence>
<accession>A0A2S6GK44</accession>
<dbReference type="InterPro" id="IPR041698">
    <property type="entry name" value="Methyltransf_25"/>
</dbReference>
<name>A0A2S6GK44_9PSEU</name>
<dbReference type="GO" id="GO:0008168">
    <property type="term" value="F:methyltransferase activity"/>
    <property type="evidence" value="ECO:0007669"/>
    <property type="project" value="UniProtKB-KW"/>
</dbReference>
<evidence type="ECO:0000256" key="2">
    <source>
        <dbReference type="ARBA" id="ARBA00022679"/>
    </source>
</evidence>
<keyword evidence="5" id="KW-1185">Reference proteome</keyword>
<keyword evidence="2 4" id="KW-0808">Transferase</keyword>
<comment type="caution">
    <text evidence="4">The sequence shown here is derived from an EMBL/GenBank/DDBJ whole genome shotgun (WGS) entry which is preliminary data.</text>
</comment>
<dbReference type="AlphaFoldDB" id="A0A2S6GK44"/>
<dbReference type="InterPro" id="IPR029063">
    <property type="entry name" value="SAM-dependent_MTases_sf"/>
</dbReference>
<dbReference type="PANTHER" id="PTHR43861:SF1">
    <property type="entry name" value="TRANS-ACONITATE 2-METHYLTRANSFERASE"/>
    <property type="match status" value="1"/>
</dbReference>
<dbReference type="EMBL" id="PTIX01000013">
    <property type="protein sequence ID" value="PPK65598.1"/>
    <property type="molecule type" value="Genomic_DNA"/>
</dbReference>
<feature type="domain" description="Methyltransferase" evidence="3">
    <location>
        <begin position="44"/>
        <end position="139"/>
    </location>
</feature>
<keyword evidence="1 4" id="KW-0489">Methyltransferase</keyword>
<dbReference type="OrthoDB" id="279734at2"/>
<evidence type="ECO:0000256" key="1">
    <source>
        <dbReference type="ARBA" id="ARBA00022603"/>
    </source>
</evidence>
<dbReference type="PANTHER" id="PTHR43861">
    <property type="entry name" value="TRANS-ACONITATE 2-METHYLTRANSFERASE-RELATED"/>
    <property type="match status" value="1"/>
</dbReference>
<dbReference type="Pfam" id="PF13649">
    <property type="entry name" value="Methyltransf_25"/>
    <property type="match status" value="1"/>
</dbReference>
<dbReference type="GO" id="GO:0032259">
    <property type="term" value="P:methylation"/>
    <property type="evidence" value="ECO:0007669"/>
    <property type="project" value="UniProtKB-KW"/>
</dbReference>
<dbReference type="SUPFAM" id="SSF53335">
    <property type="entry name" value="S-adenosyl-L-methionine-dependent methyltransferases"/>
    <property type="match status" value="1"/>
</dbReference>
<dbReference type="RefSeq" id="WP_104481030.1">
    <property type="nucleotide sequence ID" value="NZ_CP154825.1"/>
</dbReference>
<dbReference type="CDD" id="cd02440">
    <property type="entry name" value="AdoMet_MTases"/>
    <property type="match status" value="1"/>
</dbReference>
<organism evidence="4 5">
    <name type="scientific">Actinokineospora auranticolor</name>
    <dbReference type="NCBI Taxonomy" id="155976"/>
    <lineage>
        <taxon>Bacteria</taxon>
        <taxon>Bacillati</taxon>
        <taxon>Actinomycetota</taxon>
        <taxon>Actinomycetes</taxon>
        <taxon>Pseudonocardiales</taxon>
        <taxon>Pseudonocardiaceae</taxon>
        <taxon>Actinokineospora</taxon>
    </lineage>
</organism>
<proteinExistence type="predicted"/>
<protein>
    <submittedName>
        <fullName evidence="4">Methyltransferase family protein</fullName>
    </submittedName>
</protein>
<sequence>MNWYEDDDLWVGFADVMFPPRREAEAERLVGESPLFGLVAGQRVLDLGCGPGTHVVPLARAGAVVTGVDLSAAMLARAREACSRAGVEVTLVRADMREPVAPGGFDLVISMYTSFGYFTDPGDNLAVLRNAHAALAPGGRLLVDLMGKEVFAGWVGRPQAVDVQGGTVFMRDTVLDGWTRLRSDWTYVRGAEVRHASLHSTLYSAAELRALFAEAGFTDVECFGDFDGSPYDNHARRLIVRGTRA</sequence>
<dbReference type="Proteomes" id="UP000239203">
    <property type="component" value="Unassembled WGS sequence"/>
</dbReference>